<dbReference type="Gene3D" id="3.40.1000.10">
    <property type="entry name" value="Mog1/PsbP, alpha/beta/alpha sandwich"/>
    <property type="match status" value="1"/>
</dbReference>
<proteinExistence type="predicted"/>
<evidence type="ECO:0000256" key="1">
    <source>
        <dbReference type="SAM" id="MobiDB-lite"/>
    </source>
</evidence>
<reference evidence="3 4" key="1">
    <citation type="submission" date="2021-02" db="EMBL/GenBank/DDBJ databases">
        <title>Actinophytocola xerophila sp. nov., isolated from soil of cotton cropping field.</title>
        <authorList>
            <person name="Huang R."/>
            <person name="Chen X."/>
            <person name="Ge X."/>
            <person name="Liu W."/>
        </authorList>
    </citation>
    <scope>NUCLEOTIDE SEQUENCE [LARGE SCALE GENOMIC DNA]</scope>
    <source>
        <strain evidence="3 4">S1-96</strain>
    </source>
</reference>
<organism evidence="3 4">
    <name type="scientific">Actinophytocola gossypii</name>
    <dbReference type="NCBI Taxonomy" id="2812003"/>
    <lineage>
        <taxon>Bacteria</taxon>
        <taxon>Bacillati</taxon>
        <taxon>Actinomycetota</taxon>
        <taxon>Actinomycetes</taxon>
        <taxon>Pseudonocardiales</taxon>
        <taxon>Pseudonocardiaceae</taxon>
    </lineage>
</organism>
<name>A0ABT2JF84_9PSEU</name>
<dbReference type="InterPro" id="IPR016123">
    <property type="entry name" value="Mog1/PsbP_a/b/a-sand"/>
</dbReference>
<dbReference type="SUPFAM" id="SSF55724">
    <property type="entry name" value="Mog1p/PsbP-like"/>
    <property type="match status" value="1"/>
</dbReference>
<feature type="region of interest" description="Disordered" evidence="1">
    <location>
        <begin position="20"/>
        <end position="62"/>
    </location>
</feature>
<dbReference type="Pfam" id="PF09449">
    <property type="entry name" value="DUF2020"/>
    <property type="match status" value="1"/>
</dbReference>
<feature type="domain" description="DUF2020" evidence="2">
    <location>
        <begin position="46"/>
        <end position="182"/>
    </location>
</feature>
<dbReference type="EMBL" id="JAFFZE010000019">
    <property type="protein sequence ID" value="MCT2586537.1"/>
    <property type="molecule type" value="Genomic_DNA"/>
</dbReference>
<accession>A0ABT2JF84</accession>
<protein>
    <submittedName>
        <fullName evidence="3">DUF2020 domain-containing protein</fullName>
    </submittedName>
</protein>
<evidence type="ECO:0000313" key="3">
    <source>
        <dbReference type="EMBL" id="MCT2586537.1"/>
    </source>
</evidence>
<dbReference type="Proteomes" id="UP001156441">
    <property type="component" value="Unassembled WGS sequence"/>
</dbReference>
<dbReference type="InterPro" id="IPR018567">
    <property type="entry name" value="DUF2020"/>
</dbReference>
<dbReference type="PROSITE" id="PS51257">
    <property type="entry name" value="PROKAR_LIPOPROTEIN"/>
    <property type="match status" value="1"/>
</dbReference>
<comment type="caution">
    <text evidence="3">The sequence shown here is derived from an EMBL/GenBank/DDBJ whole genome shotgun (WGS) entry which is preliminary data.</text>
</comment>
<evidence type="ECO:0000313" key="4">
    <source>
        <dbReference type="Proteomes" id="UP001156441"/>
    </source>
</evidence>
<sequence>MRRGAFLVGLMVVLLAGCGSSGSGERSLELPDATEATSAPPPEQGVPPVAEPGPAGDCPYLDAGFVESTNGQRVGETRISAVSGGGTPACFFYRSDGDVQVTVQVFQGEPEVAKAFVDRAAPVDTSNPAALDGGWEGGSQPTDAGAVYAVAKEGNAIVVTTNQEQTIKAKLIAEEAIGVLGL</sequence>
<evidence type="ECO:0000259" key="2">
    <source>
        <dbReference type="Pfam" id="PF09449"/>
    </source>
</evidence>
<feature type="compositionally biased region" description="Pro residues" evidence="1">
    <location>
        <begin position="39"/>
        <end position="51"/>
    </location>
</feature>
<gene>
    <name evidence="3" type="ORF">JT362_25780</name>
</gene>
<keyword evidence="4" id="KW-1185">Reference proteome</keyword>